<protein>
    <submittedName>
        <fullName evidence="1">Uncharacterized protein</fullName>
    </submittedName>
</protein>
<comment type="caution">
    <text evidence="1">The sequence shown here is derived from an EMBL/GenBank/DDBJ whole genome shotgun (WGS) entry which is preliminary data.</text>
</comment>
<organism evidence="1 2">
    <name type="scientific">Hibiscus sabdariffa</name>
    <name type="common">roselle</name>
    <dbReference type="NCBI Taxonomy" id="183260"/>
    <lineage>
        <taxon>Eukaryota</taxon>
        <taxon>Viridiplantae</taxon>
        <taxon>Streptophyta</taxon>
        <taxon>Embryophyta</taxon>
        <taxon>Tracheophyta</taxon>
        <taxon>Spermatophyta</taxon>
        <taxon>Magnoliopsida</taxon>
        <taxon>eudicotyledons</taxon>
        <taxon>Gunneridae</taxon>
        <taxon>Pentapetalae</taxon>
        <taxon>rosids</taxon>
        <taxon>malvids</taxon>
        <taxon>Malvales</taxon>
        <taxon>Malvaceae</taxon>
        <taxon>Malvoideae</taxon>
        <taxon>Hibiscus</taxon>
    </lineage>
</organism>
<proteinExistence type="predicted"/>
<name>A0ABR2PX37_9ROSI</name>
<accession>A0ABR2PX37</accession>
<sequence>MGIVGITPGNWTKGRTTIMVVTSIKEAEIGEHGMLLEEREKTLISTCQGIKLQDFEVIIGRIIGMEESKGESLEGREKTPIGTCQGIKPRDFTVITGRIIADGEIQGGGRQRTNFAYDQPTVNPAQWNSVNYCGWAN</sequence>
<evidence type="ECO:0000313" key="2">
    <source>
        <dbReference type="Proteomes" id="UP001396334"/>
    </source>
</evidence>
<keyword evidence="2" id="KW-1185">Reference proteome</keyword>
<dbReference type="EMBL" id="JBBPBN010000050">
    <property type="protein sequence ID" value="KAK8993007.1"/>
    <property type="molecule type" value="Genomic_DNA"/>
</dbReference>
<dbReference type="Proteomes" id="UP001396334">
    <property type="component" value="Unassembled WGS sequence"/>
</dbReference>
<gene>
    <name evidence="1" type="ORF">V6N11_049065</name>
</gene>
<evidence type="ECO:0000313" key="1">
    <source>
        <dbReference type="EMBL" id="KAK8993007.1"/>
    </source>
</evidence>
<reference evidence="1 2" key="1">
    <citation type="journal article" date="2024" name="G3 (Bethesda)">
        <title>Genome assembly of Hibiscus sabdariffa L. provides insights into metabolisms of medicinal natural products.</title>
        <authorList>
            <person name="Kim T."/>
        </authorList>
    </citation>
    <scope>NUCLEOTIDE SEQUENCE [LARGE SCALE GENOMIC DNA]</scope>
    <source>
        <strain evidence="1">TK-2024</strain>
        <tissue evidence="1">Old leaves</tissue>
    </source>
</reference>